<evidence type="ECO:0000313" key="2">
    <source>
        <dbReference type="Proteomes" id="UP000003656"/>
    </source>
</evidence>
<gene>
    <name evidence="1" type="ORF">BIFGAL_03077</name>
</gene>
<dbReference type="Proteomes" id="UP000003656">
    <property type="component" value="Unassembled WGS sequence"/>
</dbReference>
<proteinExistence type="predicted"/>
<organism evidence="1 2">
    <name type="scientific">Bifidobacterium gallicum DSM 20093 = LMG 11596</name>
    <dbReference type="NCBI Taxonomy" id="561180"/>
    <lineage>
        <taxon>Bacteria</taxon>
        <taxon>Bacillati</taxon>
        <taxon>Actinomycetota</taxon>
        <taxon>Actinomycetes</taxon>
        <taxon>Bifidobacteriales</taxon>
        <taxon>Bifidobacteriaceae</taxon>
        <taxon>Bifidobacterium</taxon>
    </lineage>
</organism>
<sequence>MAQSRYADEAMTLSNLLRCHMHSMQQDRDRGMFMSIQGKQPGDCVMQTCR</sequence>
<dbReference type="EMBL" id="ABXB03000002">
    <property type="protein sequence ID" value="EFA22974.1"/>
    <property type="molecule type" value="Genomic_DNA"/>
</dbReference>
<accession>D1NTC0</accession>
<evidence type="ECO:0000313" key="1">
    <source>
        <dbReference type="EMBL" id="EFA22974.1"/>
    </source>
</evidence>
<dbReference type="STRING" id="561180.BIFGAL_03077"/>
<reference evidence="1 2" key="1">
    <citation type="submission" date="2009-11" db="EMBL/GenBank/DDBJ databases">
        <authorList>
            <person name="Weinstock G."/>
            <person name="Sodergren E."/>
            <person name="Clifton S."/>
            <person name="Fulton L."/>
            <person name="Fulton B."/>
            <person name="Courtney L."/>
            <person name="Fronick C."/>
            <person name="Harrison M."/>
            <person name="Strong C."/>
            <person name="Farmer C."/>
            <person name="Delahaunty K."/>
            <person name="Markovic C."/>
            <person name="Hall O."/>
            <person name="Minx P."/>
            <person name="Tomlinson C."/>
            <person name="Mitreva M."/>
            <person name="Nelson J."/>
            <person name="Hou S."/>
            <person name="Wollam A."/>
            <person name="Pepin K.H."/>
            <person name="Johnson M."/>
            <person name="Bhonagiri V."/>
            <person name="Nash W.E."/>
            <person name="Warren W."/>
            <person name="Chinwalla A."/>
            <person name="Mardis E.R."/>
            <person name="Wilson R.K."/>
        </authorList>
    </citation>
    <scope>NUCLEOTIDE SEQUENCE [LARGE SCALE GENOMIC DNA]</scope>
    <source>
        <strain evidence="1 2">DSM 20093</strain>
    </source>
</reference>
<name>D1NTC0_9BIFI</name>
<dbReference type="AlphaFoldDB" id="D1NTC0"/>
<comment type="caution">
    <text evidence="1">The sequence shown here is derived from an EMBL/GenBank/DDBJ whole genome shotgun (WGS) entry which is preliminary data.</text>
</comment>
<protein>
    <submittedName>
        <fullName evidence="1">Uncharacterized protein</fullName>
    </submittedName>
</protein>